<dbReference type="AlphaFoldDB" id="A0A3P7IXN2"/>
<dbReference type="OrthoDB" id="19224at2759"/>
<reference evidence="1 2" key="1">
    <citation type="submission" date="2018-11" db="EMBL/GenBank/DDBJ databases">
        <authorList>
            <consortium name="Pathogen Informatics"/>
        </authorList>
    </citation>
    <scope>NUCLEOTIDE SEQUENCE [LARGE SCALE GENOMIC DNA]</scope>
</reference>
<dbReference type="EMBL" id="UYYB01026736">
    <property type="protein sequence ID" value="VDM72693.1"/>
    <property type="molecule type" value="Genomic_DNA"/>
</dbReference>
<name>A0A3P7IXN2_STRVU</name>
<protein>
    <submittedName>
        <fullName evidence="1">Uncharacterized protein</fullName>
    </submittedName>
</protein>
<accession>A0A3P7IXN2</accession>
<evidence type="ECO:0000313" key="1">
    <source>
        <dbReference type="EMBL" id="VDM72693.1"/>
    </source>
</evidence>
<sequence>MLPDSRPVDVDAADGYVDQRNDQDWDIEFTELELVSVVVYNLLQRHRFIAKELMAVGDIWKPRFQYLVNIIRVFTQRLKRKLDEEDNRGGEDMRNLKLLMVANNVGLIANCFLVNICDLHVKLLPSWSQPQKRRLIPRRKIVIEPKRGRME</sequence>
<dbReference type="Proteomes" id="UP000270094">
    <property type="component" value="Unassembled WGS sequence"/>
</dbReference>
<proteinExistence type="predicted"/>
<gene>
    <name evidence="1" type="ORF">SVUK_LOCUS7691</name>
</gene>
<evidence type="ECO:0000313" key="2">
    <source>
        <dbReference type="Proteomes" id="UP000270094"/>
    </source>
</evidence>
<keyword evidence="2" id="KW-1185">Reference proteome</keyword>
<organism evidence="1 2">
    <name type="scientific">Strongylus vulgaris</name>
    <name type="common">Blood worm</name>
    <dbReference type="NCBI Taxonomy" id="40348"/>
    <lineage>
        <taxon>Eukaryota</taxon>
        <taxon>Metazoa</taxon>
        <taxon>Ecdysozoa</taxon>
        <taxon>Nematoda</taxon>
        <taxon>Chromadorea</taxon>
        <taxon>Rhabditida</taxon>
        <taxon>Rhabditina</taxon>
        <taxon>Rhabditomorpha</taxon>
        <taxon>Strongyloidea</taxon>
        <taxon>Strongylidae</taxon>
        <taxon>Strongylus</taxon>
    </lineage>
</organism>